<keyword evidence="1" id="KW-0808">Transferase</keyword>
<evidence type="ECO:0000313" key="3">
    <source>
        <dbReference type="EMBL" id="AIJ25478.1"/>
    </source>
</evidence>
<dbReference type="eggNOG" id="COG0119">
    <property type="taxonomic scope" value="Bacteria"/>
</dbReference>
<dbReference type="PATRIC" id="fig|1068978.7.peg.5779"/>
<organism evidence="3 4">
    <name type="scientific">Amycolatopsis methanolica 239</name>
    <dbReference type="NCBI Taxonomy" id="1068978"/>
    <lineage>
        <taxon>Bacteria</taxon>
        <taxon>Bacillati</taxon>
        <taxon>Actinomycetota</taxon>
        <taxon>Actinomycetes</taxon>
        <taxon>Pseudonocardiales</taxon>
        <taxon>Pseudonocardiaceae</taxon>
        <taxon>Amycolatopsis</taxon>
        <taxon>Amycolatopsis methanolica group</taxon>
    </lineage>
</organism>
<dbReference type="KEGG" id="amq:AMETH_5386"/>
<gene>
    <name evidence="3" type="ORF">AMETH_5386</name>
</gene>
<keyword evidence="4" id="KW-1185">Reference proteome</keyword>
<evidence type="ECO:0000256" key="1">
    <source>
        <dbReference type="ARBA" id="ARBA00022679"/>
    </source>
</evidence>
<dbReference type="AlphaFoldDB" id="A0A076MXQ4"/>
<name>A0A076MXQ4_AMYME</name>
<evidence type="ECO:0000256" key="2">
    <source>
        <dbReference type="SAM" id="MobiDB-lite"/>
    </source>
</evidence>
<dbReference type="HOGENOM" id="CLU_1891793_0_0_11"/>
<dbReference type="PANTHER" id="PTHR46911:SF1">
    <property type="entry name" value="2-ISOPROPYLMALATE SYNTHASE"/>
    <property type="match status" value="1"/>
</dbReference>
<evidence type="ECO:0000313" key="4">
    <source>
        <dbReference type="Proteomes" id="UP000062973"/>
    </source>
</evidence>
<dbReference type="STRING" id="1068978.AMETH_5386"/>
<reference evidence="3 4" key="1">
    <citation type="submission" date="2014-07" db="EMBL/GenBank/DDBJ databases">
        <title>Whole Genome Sequence of the Amycolatopsis methanolica 239.</title>
        <authorList>
            <person name="Tang B."/>
        </authorList>
    </citation>
    <scope>NUCLEOTIDE SEQUENCE [LARGE SCALE GENOMIC DNA]</scope>
    <source>
        <strain evidence="3 4">239</strain>
    </source>
</reference>
<dbReference type="Proteomes" id="UP000062973">
    <property type="component" value="Chromosome"/>
</dbReference>
<accession>A0A076MXQ4</accession>
<dbReference type="EMBL" id="CP009110">
    <property type="protein sequence ID" value="AIJ25478.1"/>
    <property type="molecule type" value="Genomic_DNA"/>
</dbReference>
<proteinExistence type="predicted"/>
<dbReference type="GO" id="GO:0016740">
    <property type="term" value="F:transferase activity"/>
    <property type="evidence" value="ECO:0007669"/>
    <property type="project" value="UniProtKB-KW"/>
</dbReference>
<sequence length="134" mass="14935">MYRLNTQRPSPDALPPVPRRVRPAEVFNPTEPDYDVLDQVRTGRALNSQSGKGGIARLLSTGCGVELPRRLQIDFARHVQRHTDPTGAEVTAKELRELLQEVRCPGRCSRSWSTRRRTGAGAGRRPRNALARVG</sequence>
<dbReference type="Gene3D" id="3.30.160.270">
    <property type="match status" value="1"/>
</dbReference>
<feature type="region of interest" description="Disordered" evidence="2">
    <location>
        <begin position="110"/>
        <end position="134"/>
    </location>
</feature>
<dbReference type="InterPro" id="IPR036230">
    <property type="entry name" value="LeuA_allosteric_dom_sf"/>
</dbReference>
<dbReference type="SUPFAM" id="SSF89000">
    <property type="entry name" value="post-HMGL domain-like"/>
    <property type="match status" value="1"/>
</dbReference>
<dbReference type="PANTHER" id="PTHR46911">
    <property type="match status" value="1"/>
</dbReference>
<protein>
    <submittedName>
        <fullName evidence="3">Uncharacterized protein</fullName>
    </submittedName>
</protein>